<name>A0A4R1K7Z0_9BACT</name>
<dbReference type="EMBL" id="SMGG01000004">
    <property type="protein sequence ID" value="TCK60405.1"/>
    <property type="molecule type" value="Genomic_DNA"/>
</dbReference>
<dbReference type="AlphaFoldDB" id="A0A4R1K7Z0"/>
<reference evidence="1 2" key="1">
    <citation type="submission" date="2019-03" db="EMBL/GenBank/DDBJ databases">
        <title>Genomic Encyclopedia of Type Strains, Phase IV (KMG-IV): sequencing the most valuable type-strain genomes for metagenomic binning, comparative biology and taxonomic classification.</title>
        <authorList>
            <person name="Goeker M."/>
        </authorList>
    </citation>
    <scope>NUCLEOTIDE SEQUENCE [LARGE SCALE GENOMIC DNA]</scope>
    <source>
        <strain evidence="1 2">DSM 24984</strain>
    </source>
</reference>
<evidence type="ECO:0000313" key="2">
    <source>
        <dbReference type="Proteomes" id="UP000294614"/>
    </source>
</evidence>
<accession>A0A4R1K7Z0</accession>
<comment type="caution">
    <text evidence="1">The sequence shown here is derived from an EMBL/GenBank/DDBJ whole genome shotgun (WGS) entry which is preliminary data.</text>
</comment>
<protein>
    <submittedName>
        <fullName evidence="1">Uncharacterized protein</fullName>
    </submittedName>
</protein>
<sequence>MSANVEKVMTRHHEIAERYALAMENAEDKSACIAAMNACAKEVKAQYADLESISSEYTELMTLGTASEELKEMVEHTGKCFGSRIAAVYPKMAMFLSDEDFRKAHTELDIVLSGNPLFGGAMEQDGTFDEVAKSFAHSVNSMAEKLNAEVSEADDSKISELEAVFTEFDSLAKRYKAAVEKADTTKKFVKANDLFVEAVRKLIPRMKDVADTMRLLSAKRAVPESVAEAGKSLRNTLGKELKEVLQDKRDLMADMKVKKSVEKLGKLLETLPF</sequence>
<proteinExistence type="predicted"/>
<gene>
    <name evidence="1" type="ORF">C8D98_1278</name>
</gene>
<dbReference type="RefSeq" id="WP_132873090.1">
    <property type="nucleotide sequence ID" value="NZ_JBLJBI010000099.1"/>
</dbReference>
<organism evidence="1 2">
    <name type="scientific">Seleniivibrio woodruffii</name>
    <dbReference type="NCBI Taxonomy" id="1078050"/>
    <lineage>
        <taxon>Bacteria</taxon>
        <taxon>Pseudomonadati</taxon>
        <taxon>Deferribacterota</taxon>
        <taxon>Deferribacteres</taxon>
        <taxon>Deferribacterales</taxon>
        <taxon>Geovibrionaceae</taxon>
        <taxon>Seleniivibrio</taxon>
    </lineage>
</organism>
<evidence type="ECO:0000313" key="1">
    <source>
        <dbReference type="EMBL" id="TCK60405.1"/>
    </source>
</evidence>
<dbReference type="Proteomes" id="UP000294614">
    <property type="component" value="Unassembled WGS sequence"/>
</dbReference>
<keyword evidence="2" id="KW-1185">Reference proteome</keyword>